<organism evidence="11 12">
    <name type="scientific">Pannus brasiliensis CCIBt3594</name>
    <dbReference type="NCBI Taxonomy" id="1427578"/>
    <lineage>
        <taxon>Bacteria</taxon>
        <taxon>Bacillati</taxon>
        <taxon>Cyanobacteriota</taxon>
        <taxon>Cyanophyceae</taxon>
        <taxon>Oscillatoriophycideae</taxon>
        <taxon>Chroococcales</taxon>
        <taxon>Microcystaceae</taxon>
        <taxon>Pannus</taxon>
    </lineage>
</organism>
<dbReference type="InterPro" id="IPR008921">
    <property type="entry name" value="DNA_pol3_clamp-load_cplx_C"/>
</dbReference>
<dbReference type="Gene3D" id="3.40.50.300">
    <property type="entry name" value="P-loop containing nucleotide triphosphate hydrolases"/>
    <property type="match status" value="1"/>
</dbReference>
<dbReference type="Pfam" id="PF21694">
    <property type="entry name" value="DNA_pol3_delta_C"/>
    <property type="match status" value="1"/>
</dbReference>
<dbReference type="Proteomes" id="UP001328733">
    <property type="component" value="Unassembled WGS sequence"/>
</dbReference>
<feature type="domain" description="DNA polymerase III delta subunit-like C-terminal" evidence="10">
    <location>
        <begin position="203"/>
        <end position="308"/>
    </location>
</feature>
<dbReference type="Gene3D" id="1.20.272.10">
    <property type="match status" value="1"/>
</dbReference>
<evidence type="ECO:0000256" key="6">
    <source>
        <dbReference type="ARBA" id="ARBA00022932"/>
    </source>
</evidence>
<evidence type="ECO:0000256" key="8">
    <source>
        <dbReference type="ARBA" id="ARBA00049244"/>
    </source>
</evidence>
<dbReference type="PANTHER" id="PTHR34388:SF1">
    <property type="entry name" value="DNA POLYMERASE III SUBUNIT DELTA"/>
    <property type="match status" value="1"/>
</dbReference>
<evidence type="ECO:0000256" key="4">
    <source>
        <dbReference type="ARBA" id="ARBA00022695"/>
    </source>
</evidence>
<keyword evidence="6" id="KW-0239">DNA-directed DNA polymerase</keyword>
<evidence type="ECO:0000259" key="9">
    <source>
        <dbReference type="Pfam" id="PF06144"/>
    </source>
</evidence>
<dbReference type="InterPro" id="IPR048466">
    <property type="entry name" value="DNA_pol3_delta-like_C"/>
</dbReference>
<dbReference type="GO" id="GO:0003677">
    <property type="term" value="F:DNA binding"/>
    <property type="evidence" value="ECO:0007669"/>
    <property type="project" value="InterPro"/>
</dbReference>
<evidence type="ECO:0000313" key="11">
    <source>
        <dbReference type="EMBL" id="MEG3439173.1"/>
    </source>
</evidence>
<evidence type="ECO:0000256" key="3">
    <source>
        <dbReference type="ARBA" id="ARBA00022679"/>
    </source>
</evidence>
<feature type="domain" description="DNA polymerase III delta N-terminal" evidence="9">
    <location>
        <begin position="4"/>
        <end position="123"/>
    </location>
</feature>
<dbReference type="InterPro" id="IPR027417">
    <property type="entry name" value="P-loop_NTPase"/>
</dbReference>
<comment type="catalytic activity">
    <reaction evidence="8">
        <text>DNA(n) + a 2'-deoxyribonucleoside 5'-triphosphate = DNA(n+1) + diphosphate</text>
        <dbReference type="Rhea" id="RHEA:22508"/>
        <dbReference type="Rhea" id="RHEA-COMP:17339"/>
        <dbReference type="Rhea" id="RHEA-COMP:17340"/>
        <dbReference type="ChEBI" id="CHEBI:33019"/>
        <dbReference type="ChEBI" id="CHEBI:61560"/>
        <dbReference type="ChEBI" id="CHEBI:173112"/>
        <dbReference type="EC" id="2.7.7.7"/>
    </reaction>
</comment>
<gene>
    <name evidence="11" type="primary">holA</name>
    <name evidence="11" type="ORF">V0288_18750</name>
</gene>
<reference evidence="11 12" key="1">
    <citation type="submission" date="2024-01" db="EMBL/GenBank/DDBJ databases">
        <title>Genomic insights into the taxonomy and metabolism of the cyanobacterium Pannus brasiliensis CCIBt3594.</title>
        <authorList>
            <person name="Machado M."/>
            <person name="Botero N.B."/>
            <person name="Andreote A.P.D."/>
            <person name="Feitosa A.M.T."/>
            <person name="Popin R."/>
            <person name="Sivonen K."/>
            <person name="Fiore M.F."/>
        </authorList>
    </citation>
    <scope>NUCLEOTIDE SEQUENCE [LARGE SCALE GENOMIC DNA]</scope>
    <source>
        <strain evidence="11 12">CCIBt3594</strain>
    </source>
</reference>
<proteinExistence type="inferred from homology"/>
<name>A0AAW9QZ37_9CHRO</name>
<keyword evidence="12" id="KW-1185">Reference proteome</keyword>
<comment type="similarity">
    <text evidence="7">Belongs to the DNA polymerase HolA subunit family.</text>
</comment>
<comment type="caution">
    <text evidence="11">The sequence shown here is derived from an EMBL/GenBank/DDBJ whole genome shotgun (WGS) entry which is preliminary data.</text>
</comment>
<evidence type="ECO:0000313" key="12">
    <source>
        <dbReference type="Proteomes" id="UP001328733"/>
    </source>
</evidence>
<keyword evidence="4 11" id="KW-0548">Nucleotidyltransferase</keyword>
<keyword evidence="3 11" id="KW-0808">Transferase</keyword>
<dbReference type="GO" id="GO:0009360">
    <property type="term" value="C:DNA polymerase III complex"/>
    <property type="evidence" value="ECO:0007669"/>
    <property type="project" value="InterPro"/>
</dbReference>
<dbReference type="EMBL" id="JBAFSM010000042">
    <property type="protein sequence ID" value="MEG3439173.1"/>
    <property type="molecule type" value="Genomic_DNA"/>
</dbReference>
<dbReference type="RefSeq" id="WP_332866657.1">
    <property type="nucleotide sequence ID" value="NZ_JBAFSM010000042.1"/>
</dbReference>
<dbReference type="PANTHER" id="PTHR34388">
    <property type="entry name" value="DNA POLYMERASE III SUBUNIT DELTA"/>
    <property type="match status" value="1"/>
</dbReference>
<keyword evidence="5" id="KW-0235">DNA replication</keyword>
<dbReference type="SUPFAM" id="SSF52540">
    <property type="entry name" value="P-loop containing nucleoside triphosphate hydrolases"/>
    <property type="match status" value="1"/>
</dbReference>
<evidence type="ECO:0000256" key="7">
    <source>
        <dbReference type="ARBA" id="ARBA00034754"/>
    </source>
</evidence>
<evidence type="ECO:0000256" key="1">
    <source>
        <dbReference type="ARBA" id="ARBA00012417"/>
    </source>
</evidence>
<dbReference type="Gene3D" id="1.10.8.60">
    <property type="match status" value="1"/>
</dbReference>
<dbReference type="InterPro" id="IPR005790">
    <property type="entry name" value="DNA_polIII_delta"/>
</dbReference>
<dbReference type="GO" id="GO:0006261">
    <property type="term" value="P:DNA-templated DNA replication"/>
    <property type="evidence" value="ECO:0007669"/>
    <property type="project" value="TreeGrafter"/>
</dbReference>
<dbReference type="NCBIfam" id="TIGR01128">
    <property type="entry name" value="holA"/>
    <property type="match status" value="1"/>
</dbReference>
<protein>
    <recommendedName>
        <fullName evidence="2">DNA polymerase III subunit delta</fullName>
        <ecNumber evidence="1">2.7.7.7</ecNumber>
    </recommendedName>
</protein>
<evidence type="ECO:0000259" key="10">
    <source>
        <dbReference type="Pfam" id="PF21694"/>
    </source>
</evidence>
<dbReference type="InterPro" id="IPR010372">
    <property type="entry name" value="DNA_pol3_delta_N"/>
</dbReference>
<dbReference type="AlphaFoldDB" id="A0AAW9QZ37"/>
<evidence type="ECO:0000256" key="5">
    <source>
        <dbReference type="ARBA" id="ARBA00022705"/>
    </source>
</evidence>
<dbReference type="GO" id="GO:0003887">
    <property type="term" value="F:DNA-directed DNA polymerase activity"/>
    <property type="evidence" value="ECO:0007669"/>
    <property type="project" value="UniProtKB-KW"/>
</dbReference>
<evidence type="ECO:0000256" key="2">
    <source>
        <dbReference type="ARBA" id="ARBA00017703"/>
    </source>
</evidence>
<accession>A0AAW9QZ37</accession>
<sequence>MPTYFYWGEDDFAIARAVKSLQDKVLDPNWISFNYHKITGDRVDSAIEALEQAMTPVFGTGGRLVWLADTGICQQCPEDVLKELQRTLPNIPDTSYLLLTSSKKPDSRLKSTKFIQAHAEVQEFSPIPPWKVEEIAARVREIAKEVGVKLTPDAIEVLAESVGNNSRLLWMELEKLHLFKNNSSSAIDKNDVIRLVNSTGQSSLQLASAILKRETGKALELVSELLNRNENALSITATLVGQFRTWAIVKLKIEEGEKDEKAIASAADIANPKRLYFIRKEIQSFSSKQLLATLSLLLELEYSLKRGAEPLSTLQTKIVELCCLLVS</sequence>
<dbReference type="Pfam" id="PF06144">
    <property type="entry name" value="DNA_pol3_delta"/>
    <property type="match status" value="1"/>
</dbReference>
<dbReference type="EC" id="2.7.7.7" evidence="1"/>
<dbReference type="SUPFAM" id="SSF48019">
    <property type="entry name" value="post-AAA+ oligomerization domain-like"/>
    <property type="match status" value="1"/>
</dbReference>